<dbReference type="PANTHER" id="PTHR43537:SF5">
    <property type="entry name" value="UXU OPERON TRANSCRIPTIONAL REGULATOR"/>
    <property type="match status" value="1"/>
</dbReference>
<dbReference type="InterPro" id="IPR036388">
    <property type="entry name" value="WH-like_DNA-bd_sf"/>
</dbReference>
<dbReference type="Pfam" id="PF07729">
    <property type="entry name" value="FCD"/>
    <property type="match status" value="1"/>
</dbReference>
<organism evidence="5 6">
    <name type="scientific">Nesterenkonia xinjiangensis</name>
    <dbReference type="NCBI Taxonomy" id="225327"/>
    <lineage>
        <taxon>Bacteria</taxon>
        <taxon>Bacillati</taxon>
        <taxon>Actinomycetota</taxon>
        <taxon>Actinomycetes</taxon>
        <taxon>Micrococcales</taxon>
        <taxon>Micrococcaceae</taxon>
        <taxon>Nesterenkonia</taxon>
    </lineage>
</organism>
<keyword evidence="6" id="KW-1185">Reference proteome</keyword>
<evidence type="ECO:0000313" key="6">
    <source>
        <dbReference type="Proteomes" id="UP000535437"/>
    </source>
</evidence>
<keyword evidence="3" id="KW-0804">Transcription</keyword>
<evidence type="ECO:0000259" key="4">
    <source>
        <dbReference type="PROSITE" id="PS50949"/>
    </source>
</evidence>
<protein>
    <submittedName>
        <fullName evidence="5">DNA-binding FadR family transcriptional regulator</fullName>
    </submittedName>
</protein>
<dbReference type="CDD" id="cd07377">
    <property type="entry name" value="WHTH_GntR"/>
    <property type="match status" value="1"/>
</dbReference>
<dbReference type="AlphaFoldDB" id="A0A7Z0GJP4"/>
<gene>
    <name evidence="5" type="ORF">HNR09_000631</name>
</gene>
<keyword evidence="2 5" id="KW-0238">DNA-binding</keyword>
<proteinExistence type="predicted"/>
<dbReference type="PROSITE" id="PS50949">
    <property type="entry name" value="HTH_GNTR"/>
    <property type="match status" value="1"/>
</dbReference>
<dbReference type="GO" id="GO:0003700">
    <property type="term" value="F:DNA-binding transcription factor activity"/>
    <property type="evidence" value="ECO:0007669"/>
    <property type="project" value="InterPro"/>
</dbReference>
<accession>A0A7Z0GJP4</accession>
<dbReference type="SUPFAM" id="SSF46785">
    <property type="entry name" value="Winged helix' DNA-binding domain"/>
    <property type="match status" value="1"/>
</dbReference>
<keyword evidence="1" id="KW-0805">Transcription regulation</keyword>
<evidence type="ECO:0000256" key="1">
    <source>
        <dbReference type="ARBA" id="ARBA00023015"/>
    </source>
</evidence>
<dbReference type="SUPFAM" id="SSF48008">
    <property type="entry name" value="GntR ligand-binding domain-like"/>
    <property type="match status" value="1"/>
</dbReference>
<dbReference type="InterPro" id="IPR011711">
    <property type="entry name" value="GntR_C"/>
</dbReference>
<dbReference type="SMART" id="SM00895">
    <property type="entry name" value="FCD"/>
    <property type="match status" value="1"/>
</dbReference>
<evidence type="ECO:0000313" key="5">
    <source>
        <dbReference type="EMBL" id="NYJ77220.1"/>
    </source>
</evidence>
<dbReference type="SMART" id="SM00345">
    <property type="entry name" value="HTH_GNTR"/>
    <property type="match status" value="1"/>
</dbReference>
<dbReference type="InterPro" id="IPR008920">
    <property type="entry name" value="TF_FadR/GntR_C"/>
</dbReference>
<dbReference type="Gene3D" id="1.20.120.530">
    <property type="entry name" value="GntR ligand-binding domain-like"/>
    <property type="match status" value="1"/>
</dbReference>
<dbReference type="Proteomes" id="UP000535437">
    <property type="component" value="Unassembled WGS sequence"/>
</dbReference>
<sequence>MKTERLIETLSHEILSTIRTNGLVPGQALPPARELASRFGVTVPSVREALRRLEATDLVELRHGSGTYVGASIHRRILDNPYYDPADRDSIAELFDARIAIEPGIAALAAQVRDDDALNRLTRGTDHALEHETEVPVGHFHVELARASGNRALCELLEALLSLYRRAHQTSRVRYDRVQDHREHCEIVDAVRRGDPFEAEHRTKRHLINLKNAALGAEENDDNPHADA</sequence>
<dbReference type="Gene3D" id="1.10.10.10">
    <property type="entry name" value="Winged helix-like DNA-binding domain superfamily/Winged helix DNA-binding domain"/>
    <property type="match status" value="1"/>
</dbReference>
<dbReference type="Pfam" id="PF00392">
    <property type="entry name" value="GntR"/>
    <property type="match status" value="1"/>
</dbReference>
<dbReference type="PANTHER" id="PTHR43537">
    <property type="entry name" value="TRANSCRIPTIONAL REGULATOR, GNTR FAMILY"/>
    <property type="match status" value="1"/>
</dbReference>
<dbReference type="InterPro" id="IPR036390">
    <property type="entry name" value="WH_DNA-bd_sf"/>
</dbReference>
<name>A0A7Z0GJP4_9MICC</name>
<dbReference type="EMBL" id="JACCFY010000001">
    <property type="protein sequence ID" value="NYJ77220.1"/>
    <property type="molecule type" value="Genomic_DNA"/>
</dbReference>
<dbReference type="InterPro" id="IPR000524">
    <property type="entry name" value="Tscrpt_reg_HTH_GntR"/>
</dbReference>
<evidence type="ECO:0000256" key="3">
    <source>
        <dbReference type="ARBA" id="ARBA00023163"/>
    </source>
</evidence>
<feature type="domain" description="HTH gntR-type" evidence="4">
    <location>
        <begin position="4"/>
        <end position="72"/>
    </location>
</feature>
<dbReference type="GO" id="GO:0003677">
    <property type="term" value="F:DNA binding"/>
    <property type="evidence" value="ECO:0007669"/>
    <property type="project" value="UniProtKB-KW"/>
</dbReference>
<reference evidence="5 6" key="1">
    <citation type="submission" date="2020-07" db="EMBL/GenBank/DDBJ databases">
        <title>Sequencing the genomes of 1000 actinobacteria strains.</title>
        <authorList>
            <person name="Klenk H.-P."/>
        </authorList>
    </citation>
    <scope>NUCLEOTIDE SEQUENCE [LARGE SCALE GENOMIC DNA]</scope>
    <source>
        <strain evidence="5 6">DSM 15475</strain>
    </source>
</reference>
<evidence type="ECO:0000256" key="2">
    <source>
        <dbReference type="ARBA" id="ARBA00023125"/>
    </source>
</evidence>
<comment type="caution">
    <text evidence="5">The sequence shown here is derived from an EMBL/GenBank/DDBJ whole genome shotgun (WGS) entry which is preliminary data.</text>
</comment>
<dbReference type="RefSeq" id="WP_246348701.1">
    <property type="nucleotide sequence ID" value="NZ_BAAALL010000004.1"/>
</dbReference>